<dbReference type="CDD" id="cd16012">
    <property type="entry name" value="ALP"/>
    <property type="match status" value="1"/>
</dbReference>
<evidence type="ECO:0000256" key="8">
    <source>
        <dbReference type="PIRSR" id="PIRSR601952-2"/>
    </source>
</evidence>
<dbReference type="OrthoDB" id="9794455at2"/>
<accession>A0A4R2EZR0</accession>
<evidence type="ECO:0000256" key="7">
    <source>
        <dbReference type="PIRSR" id="PIRSR601952-1"/>
    </source>
</evidence>
<comment type="cofactor">
    <cofactor evidence="8">
        <name>Mg(2+)</name>
        <dbReference type="ChEBI" id="CHEBI:18420"/>
    </cofactor>
    <text evidence="8">Binds 1 Mg(2+) ion.</text>
</comment>
<evidence type="ECO:0000313" key="11">
    <source>
        <dbReference type="EMBL" id="TCN70209.1"/>
    </source>
</evidence>
<evidence type="ECO:0000256" key="9">
    <source>
        <dbReference type="RuleBase" id="RU003946"/>
    </source>
</evidence>
<organism evidence="11 12">
    <name type="scientific">Acetobacteroides hydrogenigenes</name>
    <dbReference type="NCBI Taxonomy" id="979970"/>
    <lineage>
        <taxon>Bacteria</taxon>
        <taxon>Pseudomonadati</taxon>
        <taxon>Bacteroidota</taxon>
        <taxon>Bacteroidia</taxon>
        <taxon>Bacteroidales</taxon>
        <taxon>Rikenellaceae</taxon>
        <taxon>Acetobacteroides</taxon>
    </lineage>
</organism>
<evidence type="ECO:0000256" key="4">
    <source>
        <dbReference type="ARBA" id="ARBA00022801"/>
    </source>
</evidence>
<feature type="binding site" evidence="8">
    <location>
        <position position="287"/>
    </location>
    <ligand>
        <name>Zn(2+)</name>
        <dbReference type="ChEBI" id="CHEBI:29105"/>
        <label>2</label>
    </ligand>
</feature>
<dbReference type="RefSeq" id="WP_131838763.1">
    <property type="nucleotide sequence ID" value="NZ_SLWB01000004.1"/>
</dbReference>
<dbReference type="InterPro" id="IPR017850">
    <property type="entry name" value="Alkaline_phosphatase_core_sf"/>
</dbReference>
<dbReference type="InterPro" id="IPR018299">
    <property type="entry name" value="Alkaline_phosphatase_AS"/>
</dbReference>
<dbReference type="Gene3D" id="3.40.720.10">
    <property type="entry name" value="Alkaline Phosphatase, subunit A"/>
    <property type="match status" value="1"/>
</dbReference>
<feature type="binding site" evidence="8">
    <location>
        <position position="123"/>
    </location>
    <ligand>
        <name>Mg(2+)</name>
        <dbReference type="ChEBI" id="CHEBI:18420"/>
    </ligand>
</feature>
<dbReference type="GO" id="GO:0004035">
    <property type="term" value="F:alkaline phosphatase activity"/>
    <property type="evidence" value="ECO:0007669"/>
    <property type="project" value="TreeGrafter"/>
</dbReference>
<feature type="binding site" evidence="8">
    <location>
        <position position="31"/>
    </location>
    <ligand>
        <name>Zn(2+)</name>
        <dbReference type="ChEBI" id="CHEBI:29105"/>
        <label>2</label>
    </ligand>
</feature>
<feature type="binding site" evidence="8">
    <location>
        <position position="31"/>
    </location>
    <ligand>
        <name>Mg(2+)</name>
        <dbReference type="ChEBI" id="CHEBI:18420"/>
    </ligand>
</feature>
<name>A0A4R2EZR0_9BACT</name>
<dbReference type="PROSITE" id="PS00123">
    <property type="entry name" value="ALKALINE_PHOSPHATASE"/>
    <property type="match status" value="1"/>
</dbReference>
<dbReference type="PANTHER" id="PTHR11596:SF5">
    <property type="entry name" value="ALKALINE PHOSPHATASE"/>
    <property type="match status" value="1"/>
</dbReference>
<evidence type="ECO:0000256" key="5">
    <source>
        <dbReference type="ARBA" id="ARBA00022833"/>
    </source>
</evidence>
<evidence type="ECO:0000256" key="10">
    <source>
        <dbReference type="SAM" id="SignalP"/>
    </source>
</evidence>
<comment type="cofactor">
    <cofactor evidence="8">
        <name>Zn(2+)</name>
        <dbReference type="ChEBI" id="CHEBI:29105"/>
    </cofactor>
    <text evidence="8">Binds 2 Zn(2+) ions.</text>
</comment>
<dbReference type="GO" id="GO:0046872">
    <property type="term" value="F:metal ion binding"/>
    <property type="evidence" value="ECO:0007669"/>
    <property type="project" value="UniProtKB-KW"/>
</dbReference>
<evidence type="ECO:0000313" key="12">
    <source>
        <dbReference type="Proteomes" id="UP000294830"/>
    </source>
</evidence>
<feature type="binding site" evidence="8">
    <location>
        <position position="288"/>
    </location>
    <ligand>
        <name>Zn(2+)</name>
        <dbReference type="ChEBI" id="CHEBI:29105"/>
        <label>2</label>
    </ligand>
</feature>
<evidence type="ECO:0000256" key="3">
    <source>
        <dbReference type="ARBA" id="ARBA00022723"/>
    </source>
</evidence>
<keyword evidence="5 8" id="KW-0862">Zinc</keyword>
<feature type="active site" description="Phosphoserine intermediate" evidence="7">
    <location>
        <position position="72"/>
    </location>
</feature>
<dbReference type="Pfam" id="PF00245">
    <property type="entry name" value="Alk_phosphatase"/>
    <property type="match status" value="1"/>
</dbReference>
<keyword evidence="6 8" id="KW-0460">Magnesium</keyword>
<keyword evidence="2" id="KW-0597">Phosphoprotein</keyword>
<gene>
    <name evidence="11" type="ORF">CLV25_104164</name>
</gene>
<feature type="chain" id="PRO_5020196317" evidence="10">
    <location>
        <begin position="19"/>
        <end position="357"/>
    </location>
</feature>
<dbReference type="SUPFAM" id="SSF53649">
    <property type="entry name" value="Alkaline phosphatase-like"/>
    <property type="match status" value="1"/>
</dbReference>
<reference evidence="11 12" key="1">
    <citation type="submission" date="2019-03" db="EMBL/GenBank/DDBJ databases">
        <title>Genomic Encyclopedia of Archaeal and Bacterial Type Strains, Phase II (KMG-II): from individual species to whole genera.</title>
        <authorList>
            <person name="Goeker M."/>
        </authorList>
    </citation>
    <scope>NUCLEOTIDE SEQUENCE [LARGE SCALE GENOMIC DNA]</scope>
    <source>
        <strain evidence="11 12">RL-C</strain>
    </source>
</reference>
<feature type="binding site" evidence="8">
    <location>
        <position position="249"/>
    </location>
    <ligand>
        <name>Zn(2+)</name>
        <dbReference type="ChEBI" id="CHEBI:29105"/>
        <label>2</label>
    </ligand>
</feature>
<keyword evidence="12" id="KW-1185">Reference proteome</keyword>
<dbReference type="EMBL" id="SLWB01000004">
    <property type="protein sequence ID" value="TCN70209.1"/>
    <property type="molecule type" value="Genomic_DNA"/>
</dbReference>
<feature type="binding site" evidence="8">
    <location>
        <position position="240"/>
    </location>
    <ligand>
        <name>Mg(2+)</name>
        <dbReference type="ChEBI" id="CHEBI:18420"/>
    </ligand>
</feature>
<keyword evidence="4" id="KW-0378">Hydrolase</keyword>
<sequence>MKRLLIVGLMLAASFANAQKSPKNIILMIGDGMGYNTVSLRILEANGTSNFERFTHIGSIKTYNSDGGITDSAAGGTAFAIGEKTKDGVVGMDANLQPKTNLMEVAQKNKQATGIVVTCALTHATPASFSAHQPKRKMAEEIANDIINSNIDLLVGGGIKHFTKRKDGRNLFDEAKTKGYNVFTDTTSYFSATPQKAMVLVADEHLKAADKERGNFLPRATMKTIELLRDNKKGFFMMVEGSQIDWAAHGNDANQIKAEMADFDKTIGAVLDFAQKDGNTLVIVLADHDTGGLTLPPTEVNNLSEEYGSYVVKFSTGAHCGTLIPVFAYGPGAEKFQGIYQNSDVFHKIMQLKKWGK</sequence>
<comment type="caution">
    <text evidence="11">The sequence shown here is derived from an EMBL/GenBank/DDBJ whole genome shotgun (WGS) entry which is preliminary data.</text>
</comment>
<feature type="binding site" evidence="8">
    <location>
        <position position="125"/>
    </location>
    <ligand>
        <name>Mg(2+)</name>
        <dbReference type="ChEBI" id="CHEBI:18420"/>
    </ligand>
</feature>
<keyword evidence="10" id="KW-0732">Signal</keyword>
<dbReference type="SMART" id="SM00098">
    <property type="entry name" value="alkPPc"/>
    <property type="match status" value="1"/>
</dbReference>
<dbReference type="PRINTS" id="PR00113">
    <property type="entry name" value="ALKPHPHTASE"/>
</dbReference>
<dbReference type="PANTHER" id="PTHR11596">
    <property type="entry name" value="ALKALINE PHOSPHATASE"/>
    <property type="match status" value="1"/>
</dbReference>
<feature type="signal peptide" evidence="10">
    <location>
        <begin position="1"/>
        <end position="18"/>
    </location>
</feature>
<dbReference type="Proteomes" id="UP000294830">
    <property type="component" value="Unassembled WGS sequence"/>
</dbReference>
<protein>
    <submittedName>
        <fullName evidence="11">Alkaline phosphatase</fullName>
    </submittedName>
</protein>
<evidence type="ECO:0000256" key="2">
    <source>
        <dbReference type="ARBA" id="ARBA00022553"/>
    </source>
</evidence>
<comment type="similarity">
    <text evidence="1 9">Belongs to the alkaline phosphatase family.</text>
</comment>
<keyword evidence="3 8" id="KW-0479">Metal-binding</keyword>
<dbReference type="InterPro" id="IPR001952">
    <property type="entry name" value="Alkaline_phosphatase"/>
</dbReference>
<proteinExistence type="inferred from homology"/>
<evidence type="ECO:0000256" key="1">
    <source>
        <dbReference type="ARBA" id="ARBA00005984"/>
    </source>
</evidence>
<evidence type="ECO:0000256" key="6">
    <source>
        <dbReference type="ARBA" id="ARBA00022842"/>
    </source>
</evidence>
<dbReference type="AlphaFoldDB" id="A0A4R2EZR0"/>
<feature type="binding site" evidence="8">
    <location>
        <position position="245"/>
    </location>
    <ligand>
        <name>Zn(2+)</name>
        <dbReference type="ChEBI" id="CHEBI:29105"/>
        <label>2</label>
    </ligand>
</feature>